<dbReference type="PROSITE" id="PS51186">
    <property type="entry name" value="GNAT"/>
    <property type="match status" value="1"/>
</dbReference>
<reference evidence="4" key="1">
    <citation type="submission" date="2024-02" db="EMBL/GenBank/DDBJ databases">
        <authorList>
            <consortium name="ELIXIR-Norway"/>
            <consortium name="Elixir Norway"/>
        </authorList>
    </citation>
    <scope>NUCLEOTIDE SEQUENCE</scope>
</reference>
<name>A0ABP0U3W3_9BRYO</name>
<evidence type="ECO:0000313" key="4">
    <source>
        <dbReference type="EMBL" id="CAK9211569.1"/>
    </source>
</evidence>
<keyword evidence="2" id="KW-0012">Acyltransferase</keyword>
<dbReference type="InterPro" id="IPR051016">
    <property type="entry name" value="Diverse_Substrate_AcTransf"/>
</dbReference>
<gene>
    <name evidence="4" type="ORF">CSSPTR1EN2_LOCUS10799</name>
</gene>
<sequence length="314" mass="35337">MAEDRTSAIVRQATRQDVPLILKLVREPADYEKLGATCVATEAGLENSLFKSLPFQGPTVFILETSPIVSSVSPQAFQPNTQQCSSFGAPEHYIKTQGLDVGDCVSQSRALSCISNVETQGHHVLHTNEGICALKLEREEEWIQEKDMLVLKLVKTSTKTHKATSSEEHVCEVTLRRTIVDTDAKVFMSPSHKNRTVIGFVLFFPNYSTFLAKPGCYVEDLYIREPYQGHGYGSFLLKTVAQQAMKHGAERVEWCVLDWNVNAINFYKRMGATVMPEWKLCRLAGHALHTCKPEESPIQEPEMLQNLESFHFET</sequence>
<dbReference type="InterPro" id="IPR000182">
    <property type="entry name" value="GNAT_dom"/>
</dbReference>
<feature type="domain" description="N-acetyltransferase" evidence="3">
    <location>
        <begin position="148"/>
        <end position="294"/>
    </location>
</feature>
<dbReference type="PANTHER" id="PTHR10545:SF29">
    <property type="entry name" value="GH14572P-RELATED"/>
    <property type="match status" value="1"/>
</dbReference>
<dbReference type="EMBL" id="OZ019910">
    <property type="protein sequence ID" value="CAK9211569.1"/>
    <property type="molecule type" value="Genomic_DNA"/>
</dbReference>
<evidence type="ECO:0000313" key="5">
    <source>
        <dbReference type="Proteomes" id="UP001497512"/>
    </source>
</evidence>
<protein>
    <recommendedName>
        <fullName evidence="3">N-acetyltransferase domain-containing protein</fullName>
    </recommendedName>
</protein>
<dbReference type="InterPro" id="IPR016181">
    <property type="entry name" value="Acyl_CoA_acyltransferase"/>
</dbReference>
<evidence type="ECO:0000256" key="2">
    <source>
        <dbReference type="ARBA" id="ARBA00023315"/>
    </source>
</evidence>
<dbReference type="PANTHER" id="PTHR10545">
    <property type="entry name" value="DIAMINE N-ACETYLTRANSFERASE"/>
    <property type="match status" value="1"/>
</dbReference>
<keyword evidence="5" id="KW-1185">Reference proteome</keyword>
<evidence type="ECO:0000256" key="1">
    <source>
        <dbReference type="ARBA" id="ARBA00022679"/>
    </source>
</evidence>
<accession>A0ABP0U3W3</accession>
<organism evidence="4 5">
    <name type="scientific">Sphagnum troendelagicum</name>
    <dbReference type="NCBI Taxonomy" id="128251"/>
    <lineage>
        <taxon>Eukaryota</taxon>
        <taxon>Viridiplantae</taxon>
        <taxon>Streptophyta</taxon>
        <taxon>Embryophyta</taxon>
        <taxon>Bryophyta</taxon>
        <taxon>Sphagnophytina</taxon>
        <taxon>Sphagnopsida</taxon>
        <taxon>Sphagnales</taxon>
        <taxon>Sphagnaceae</taxon>
        <taxon>Sphagnum</taxon>
    </lineage>
</organism>
<keyword evidence="1" id="KW-0808">Transferase</keyword>
<dbReference type="SUPFAM" id="SSF55729">
    <property type="entry name" value="Acyl-CoA N-acyltransferases (Nat)"/>
    <property type="match status" value="1"/>
</dbReference>
<proteinExistence type="predicted"/>
<evidence type="ECO:0000259" key="3">
    <source>
        <dbReference type="PROSITE" id="PS51186"/>
    </source>
</evidence>
<dbReference type="Proteomes" id="UP001497512">
    <property type="component" value="Chromosome 18"/>
</dbReference>
<dbReference type="Gene3D" id="3.40.630.30">
    <property type="match status" value="2"/>
</dbReference>
<dbReference type="Pfam" id="PF00583">
    <property type="entry name" value="Acetyltransf_1"/>
    <property type="match status" value="1"/>
</dbReference>
<dbReference type="CDD" id="cd04301">
    <property type="entry name" value="NAT_SF"/>
    <property type="match status" value="1"/>
</dbReference>